<dbReference type="AlphaFoldDB" id="A0A0C9VZY3"/>
<keyword evidence="4 9" id="KW-0732">Signal</keyword>
<evidence type="ECO:0000256" key="1">
    <source>
        <dbReference type="ARBA" id="ARBA00004479"/>
    </source>
</evidence>
<feature type="chain" id="PRO_5002222007" description="T-cell immunomodulatory protein TIP C2 domain-containing protein" evidence="9">
    <location>
        <begin position="22"/>
        <end position="674"/>
    </location>
</feature>
<dbReference type="InterPro" id="IPR024881">
    <property type="entry name" value="Tip"/>
</dbReference>
<evidence type="ECO:0000256" key="6">
    <source>
        <dbReference type="ARBA" id="ARBA00023136"/>
    </source>
</evidence>
<comment type="subcellular location">
    <subcellularLocation>
        <location evidence="1">Membrane</location>
        <topology evidence="1">Single-pass type I membrane protein</topology>
    </subcellularLocation>
</comment>
<evidence type="ECO:0000259" key="10">
    <source>
        <dbReference type="Pfam" id="PF23122"/>
    </source>
</evidence>
<organism evidence="11 12">
    <name type="scientific">Sphaerobolus stellatus (strain SS14)</name>
    <dbReference type="NCBI Taxonomy" id="990650"/>
    <lineage>
        <taxon>Eukaryota</taxon>
        <taxon>Fungi</taxon>
        <taxon>Dikarya</taxon>
        <taxon>Basidiomycota</taxon>
        <taxon>Agaricomycotina</taxon>
        <taxon>Agaricomycetes</taxon>
        <taxon>Phallomycetidae</taxon>
        <taxon>Geastrales</taxon>
        <taxon>Sphaerobolaceae</taxon>
        <taxon>Sphaerobolus</taxon>
    </lineage>
</organism>
<dbReference type="HOGENOM" id="CLU_020272_1_0_1"/>
<feature type="signal peptide" evidence="9">
    <location>
        <begin position="1"/>
        <end position="21"/>
    </location>
</feature>
<keyword evidence="7" id="KW-0325">Glycoprotein</keyword>
<proteinExistence type="inferred from homology"/>
<evidence type="ECO:0000313" key="12">
    <source>
        <dbReference type="Proteomes" id="UP000054279"/>
    </source>
</evidence>
<dbReference type="Pfam" id="PF13517">
    <property type="entry name" value="FG-GAP_3"/>
    <property type="match status" value="1"/>
</dbReference>
<keyword evidence="3 8" id="KW-0812">Transmembrane</keyword>
<dbReference type="Proteomes" id="UP000054279">
    <property type="component" value="Unassembled WGS sequence"/>
</dbReference>
<dbReference type="EMBL" id="KN837119">
    <property type="protein sequence ID" value="KIJ44161.1"/>
    <property type="molecule type" value="Genomic_DNA"/>
</dbReference>
<keyword evidence="6 8" id="KW-0472">Membrane</keyword>
<dbReference type="SUPFAM" id="SSF69318">
    <property type="entry name" value="Integrin alpha N-terminal domain"/>
    <property type="match status" value="1"/>
</dbReference>
<evidence type="ECO:0000256" key="8">
    <source>
        <dbReference type="SAM" id="Phobius"/>
    </source>
</evidence>
<comment type="similarity">
    <text evidence="2">Belongs to the TIP family.</text>
</comment>
<accession>A0A0C9VZY3</accession>
<dbReference type="OrthoDB" id="10022113at2759"/>
<feature type="domain" description="T-cell immunomodulatory protein TIP C2" evidence="10">
    <location>
        <begin position="525"/>
        <end position="622"/>
    </location>
</feature>
<evidence type="ECO:0000313" key="11">
    <source>
        <dbReference type="EMBL" id="KIJ44161.1"/>
    </source>
</evidence>
<reference evidence="11 12" key="1">
    <citation type="submission" date="2014-06" db="EMBL/GenBank/DDBJ databases">
        <title>Evolutionary Origins and Diversification of the Mycorrhizal Mutualists.</title>
        <authorList>
            <consortium name="DOE Joint Genome Institute"/>
            <consortium name="Mycorrhizal Genomics Consortium"/>
            <person name="Kohler A."/>
            <person name="Kuo A."/>
            <person name="Nagy L.G."/>
            <person name="Floudas D."/>
            <person name="Copeland A."/>
            <person name="Barry K.W."/>
            <person name="Cichocki N."/>
            <person name="Veneault-Fourrey C."/>
            <person name="LaButti K."/>
            <person name="Lindquist E.A."/>
            <person name="Lipzen A."/>
            <person name="Lundell T."/>
            <person name="Morin E."/>
            <person name="Murat C."/>
            <person name="Riley R."/>
            <person name="Ohm R."/>
            <person name="Sun H."/>
            <person name="Tunlid A."/>
            <person name="Henrissat B."/>
            <person name="Grigoriev I.V."/>
            <person name="Hibbett D.S."/>
            <person name="Martin F."/>
        </authorList>
    </citation>
    <scope>NUCLEOTIDE SEQUENCE [LARGE SCALE GENOMIC DNA]</scope>
    <source>
        <strain evidence="11 12">SS14</strain>
    </source>
</reference>
<dbReference type="InterPro" id="IPR028994">
    <property type="entry name" value="Integrin_alpha_N"/>
</dbReference>
<protein>
    <recommendedName>
        <fullName evidence="10">T-cell immunomodulatory protein TIP C2 domain-containing protein</fullName>
    </recommendedName>
</protein>
<evidence type="ECO:0000256" key="3">
    <source>
        <dbReference type="ARBA" id="ARBA00022692"/>
    </source>
</evidence>
<keyword evidence="12" id="KW-1185">Reference proteome</keyword>
<evidence type="ECO:0000256" key="9">
    <source>
        <dbReference type="SAM" id="SignalP"/>
    </source>
</evidence>
<sequence>MGSSFVQHSFLIFALASYTLAVWPFPPKRFTGNSLVEAGALGLDPKSRLVAFGDLNGDQFTDVITIDEDQRTITPYIWNHDSFMFEKSSSPFRHPNKISNIVPGDFNNDGRLDLLVMSQKGRDENVMAIYFSSVDGTFDSSLVTIQSSTDLQPMVLDSNGDMKIDLLGLVPSTGSGNPSLKIWRNVWNETSNSPPVFELIDPIFNYNDSPCKLSQPHSNAFLDFDGDCLADVFLTCEIADEPFFQIWLNSPEGEGYYLGFEGKLPRGSGRITFADMDRDGTIDMVFPSCTSVDGSTGVGKDCMINIAYNQQLPLCTSTTSLNDKKCRRPDALCVRDPDFRFDFTENSSNNAFSRIPVTSFGSESSLLMVDTTNDPPIPLPIRVGDLSLDGFPDLIPIITTPTSGGVFGIGAGINRTPAVLTSVPCARGIPGCSADGRGRRGFQHLTSGVEALQTIVDARSVAVLDLDEDGTLDILIQRTGEQQSGSTTFIHNNFFYDAFFLKAMVLNRPCDGGLCTLENGTRYQPFGISYPGASYKYTVQDTSGRRSAAQVPQLPQTSYHSLHTPYAFFGLGRTNNYIENLFVGSTKKDDTYINMEGVVPNSKLVIIPSPPGQTAGWKRELFLRPGAWIPWVTLTVIISTALLAVIVFVLHLNEKRADELERRRASHHINFDAL</sequence>
<dbReference type="Pfam" id="PF23122">
    <property type="entry name" value="C2_ITFG1"/>
    <property type="match status" value="1"/>
</dbReference>
<dbReference type="GO" id="GO:0005886">
    <property type="term" value="C:plasma membrane"/>
    <property type="evidence" value="ECO:0007669"/>
    <property type="project" value="TreeGrafter"/>
</dbReference>
<dbReference type="PANTHER" id="PTHR13412:SF0">
    <property type="entry name" value="T-CELL IMMUNOMODULATORY PROTEIN"/>
    <property type="match status" value="1"/>
</dbReference>
<gene>
    <name evidence="11" type="ORF">M422DRAFT_30662</name>
</gene>
<dbReference type="InterPro" id="IPR013517">
    <property type="entry name" value="FG-GAP"/>
</dbReference>
<evidence type="ECO:0000256" key="4">
    <source>
        <dbReference type="ARBA" id="ARBA00022729"/>
    </source>
</evidence>
<dbReference type="PANTHER" id="PTHR13412">
    <property type="entry name" value="T-CELL IMMUNOMODULATORY PROTEIN HOMOLOG"/>
    <property type="match status" value="1"/>
</dbReference>
<evidence type="ECO:0000256" key="7">
    <source>
        <dbReference type="ARBA" id="ARBA00023180"/>
    </source>
</evidence>
<dbReference type="InterPro" id="IPR057089">
    <property type="entry name" value="C2_TIP"/>
</dbReference>
<evidence type="ECO:0000256" key="2">
    <source>
        <dbReference type="ARBA" id="ARBA00006496"/>
    </source>
</evidence>
<name>A0A0C9VZY3_SPHS4</name>
<keyword evidence="5 8" id="KW-1133">Transmembrane helix</keyword>
<feature type="transmembrane region" description="Helical" evidence="8">
    <location>
        <begin position="628"/>
        <end position="652"/>
    </location>
</feature>
<evidence type="ECO:0000256" key="5">
    <source>
        <dbReference type="ARBA" id="ARBA00022989"/>
    </source>
</evidence>